<evidence type="ECO:0000313" key="8">
    <source>
        <dbReference type="EMBL" id="MYL98766.1"/>
    </source>
</evidence>
<dbReference type="GO" id="GO:0016818">
    <property type="term" value="F:hydrolase activity, acting on acid anhydrides, in phosphorus-containing anhydrides"/>
    <property type="evidence" value="ECO:0007669"/>
    <property type="project" value="InterPro"/>
</dbReference>
<sequence length="264" mass="28820">MIATAPSDQPMPMTGPKVIPAATVVIFRHSAFGGAPEVLMVQRAKEMRFAGGAAVFPGGRVDPADRELARRLLPDEPEEIAAARIAAIRETLEETGLLIAARHPVAAQEAAAARALLLQTGRLDTVLDRFGWELDPNALTFFAHWCPLWDKAFDTRFFVTDLGTGAVDIAVDETENTRLFWATAGDALEMADHGEISVIFPTRRNLERLAQYGCHDDALADIAAHPVARIHPSLEERDDCQWLVIAEGHGYPVLGQPRETAQRG</sequence>
<reference evidence="8 9" key="1">
    <citation type="submission" date="2019-12" db="EMBL/GenBank/DDBJ databases">
        <authorList>
            <person name="Feng G."/>
            <person name="Zhu H."/>
        </authorList>
    </citation>
    <scope>NUCLEOTIDE SEQUENCE [LARGE SCALE GENOMIC DNA]</scope>
    <source>
        <strain evidence="8 9">FGD1</strain>
    </source>
</reference>
<keyword evidence="3" id="KW-0479">Metal-binding</keyword>
<comment type="cofactor">
    <cofactor evidence="1">
        <name>Mn(2+)</name>
        <dbReference type="ChEBI" id="CHEBI:29035"/>
    </cofactor>
</comment>
<evidence type="ECO:0000313" key="9">
    <source>
        <dbReference type="Proteomes" id="UP000465810"/>
    </source>
</evidence>
<dbReference type="EMBL" id="WVTD01000009">
    <property type="protein sequence ID" value="MYL98766.1"/>
    <property type="molecule type" value="Genomic_DNA"/>
</dbReference>
<dbReference type="RefSeq" id="WP_160986391.1">
    <property type="nucleotide sequence ID" value="NZ_WVTD01000009.1"/>
</dbReference>
<evidence type="ECO:0000256" key="2">
    <source>
        <dbReference type="ARBA" id="ARBA00001946"/>
    </source>
</evidence>
<evidence type="ECO:0000256" key="1">
    <source>
        <dbReference type="ARBA" id="ARBA00001936"/>
    </source>
</evidence>
<keyword evidence="9" id="KW-1185">Reference proteome</keyword>
<proteinExistence type="predicted"/>
<keyword evidence="4" id="KW-0378">Hydrolase</keyword>
<name>A0A7X4K767_9SPHN</name>
<dbReference type="PANTHER" id="PTHR12318">
    <property type="entry name" value="TESTOSTERONE-REGULATED PROTEIN RP2"/>
    <property type="match status" value="1"/>
</dbReference>
<gene>
    <name evidence="8" type="ORF">GR702_13445</name>
</gene>
<evidence type="ECO:0000256" key="5">
    <source>
        <dbReference type="ARBA" id="ARBA00022842"/>
    </source>
</evidence>
<dbReference type="InterPro" id="IPR000086">
    <property type="entry name" value="NUDIX_hydrolase_dom"/>
</dbReference>
<dbReference type="InterPro" id="IPR039121">
    <property type="entry name" value="NUDT19"/>
</dbReference>
<keyword evidence="6" id="KW-0464">Manganese</keyword>
<dbReference type="GO" id="GO:0046872">
    <property type="term" value="F:metal ion binding"/>
    <property type="evidence" value="ECO:0007669"/>
    <property type="project" value="UniProtKB-KW"/>
</dbReference>
<accession>A0A7X4K767</accession>
<dbReference type="Gene3D" id="3.90.79.10">
    <property type="entry name" value="Nucleoside Triphosphate Pyrophosphohydrolase"/>
    <property type="match status" value="1"/>
</dbReference>
<comment type="caution">
    <text evidence="8">The sequence shown here is derived from an EMBL/GenBank/DDBJ whole genome shotgun (WGS) entry which is preliminary data.</text>
</comment>
<evidence type="ECO:0000256" key="6">
    <source>
        <dbReference type="ARBA" id="ARBA00023211"/>
    </source>
</evidence>
<organism evidence="8 9">
    <name type="scientific">Novosphingobium silvae</name>
    <dbReference type="NCBI Taxonomy" id="2692619"/>
    <lineage>
        <taxon>Bacteria</taxon>
        <taxon>Pseudomonadati</taxon>
        <taxon>Pseudomonadota</taxon>
        <taxon>Alphaproteobacteria</taxon>
        <taxon>Sphingomonadales</taxon>
        <taxon>Sphingomonadaceae</taxon>
        <taxon>Novosphingobium</taxon>
    </lineage>
</organism>
<evidence type="ECO:0000256" key="3">
    <source>
        <dbReference type="ARBA" id="ARBA00022723"/>
    </source>
</evidence>
<feature type="domain" description="Nudix hydrolase" evidence="7">
    <location>
        <begin position="17"/>
        <end position="204"/>
    </location>
</feature>
<protein>
    <submittedName>
        <fullName evidence="8">NUDIX domain-containing protein</fullName>
    </submittedName>
</protein>
<dbReference type="PANTHER" id="PTHR12318:SF0">
    <property type="entry name" value="ACYL-COENZYME A DIPHOSPHATASE NUDT19"/>
    <property type="match status" value="1"/>
</dbReference>
<dbReference type="Proteomes" id="UP000465810">
    <property type="component" value="Unassembled WGS sequence"/>
</dbReference>
<dbReference type="SUPFAM" id="SSF55811">
    <property type="entry name" value="Nudix"/>
    <property type="match status" value="1"/>
</dbReference>
<dbReference type="PROSITE" id="PS51462">
    <property type="entry name" value="NUDIX"/>
    <property type="match status" value="1"/>
</dbReference>
<evidence type="ECO:0000256" key="4">
    <source>
        <dbReference type="ARBA" id="ARBA00022801"/>
    </source>
</evidence>
<dbReference type="InterPro" id="IPR015797">
    <property type="entry name" value="NUDIX_hydrolase-like_dom_sf"/>
</dbReference>
<keyword evidence="5" id="KW-0460">Magnesium</keyword>
<evidence type="ECO:0000259" key="7">
    <source>
        <dbReference type="PROSITE" id="PS51462"/>
    </source>
</evidence>
<comment type="cofactor">
    <cofactor evidence="2">
        <name>Mg(2+)</name>
        <dbReference type="ChEBI" id="CHEBI:18420"/>
    </cofactor>
</comment>
<dbReference type="AlphaFoldDB" id="A0A7X4K767"/>